<evidence type="ECO:0000313" key="1">
    <source>
        <dbReference type="EMBL" id="KAG0259580.1"/>
    </source>
</evidence>
<organism evidence="1 2">
    <name type="scientific">Linnemannia exigua</name>
    <dbReference type="NCBI Taxonomy" id="604196"/>
    <lineage>
        <taxon>Eukaryota</taxon>
        <taxon>Fungi</taxon>
        <taxon>Fungi incertae sedis</taxon>
        <taxon>Mucoromycota</taxon>
        <taxon>Mortierellomycotina</taxon>
        <taxon>Mortierellomycetes</taxon>
        <taxon>Mortierellales</taxon>
        <taxon>Mortierellaceae</taxon>
        <taxon>Linnemannia</taxon>
    </lineage>
</organism>
<dbReference type="AlphaFoldDB" id="A0AAD4H0P4"/>
<accession>A0AAD4H0P4</accession>
<sequence length="117" mass="12662">MPTVRELWLQTAMAYWVDSIIKTERSSVVQQGSTTREAHKLWVRTQESLNAAFTSPTAPTMQMQMMATLDQVSEEACSSGDTTTTASPGSAASMGAVLGVQWHFDSSGDGVHFAFIS</sequence>
<evidence type="ECO:0000313" key="2">
    <source>
        <dbReference type="Proteomes" id="UP001194580"/>
    </source>
</evidence>
<dbReference type="Proteomes" id="UP001194580">
    <property type="component" value="Unassembled WGS sequence"/>
</dbReference>
<name>A0AAD4H0P4_9FUNG</name>
<reference evidence="1" key="1">
    <citation type="journal article" date="2020" name="Fungal Divers.">
        <title>Resolving the Mortierellaceae phylogeny through synthesis of multi-gene phylogenetics and phylogenomics.</title>
        <authorList>
            <person name="Vandepol N."/>
            <person name="Liber J."/>
            <person name="Desiro A."/>
            <person name="Na H."/>
            <person name="Kennedy M."/>
            <person name="Barry K."/>
            <person name="Grigoriev I.V."/>
            <person name="Miller A.N."/>
            <person name="O'Donnell K."/>
            <person name="Stajich J.E."/>
            <person name="Bonito G."/>
        </authorList>
    </citation>
    <scope>NUCLEOTIDE SEQUENCE</scope>
    <source>
        <strain evidence="1">NRRL 28262</strain>
    </source>
</reference>
<keyword evidence="2" id="KW-1185">Reference proteome</keyword>
<proteinExistence type="predicted"/>
<comment type="caution">
    <text evidence="1">The sequence shown here is derived from an EMBL/GenBank/DDBJ whole genome shotgun (WGS) entry which is preliminary data.</text>
</comment>
<gene>
    <name evidence="1" type="ORF">BGZ95_004636</name>
</gene>
<dbReference type="EMBL" id="JAAAIL010002180">
    <property type="protein sequence ID" value="KAG0259580.1"/>
    <property type="molecule type" value="Genomic_DNA"/>
</dbReference>
<protein>
    <submittedName>
        <fullName evidence="1">Uncharacterized protein</fullName>
    </submittedName>
</protein>